<dbReference type="InterPro" id="IPR027381">
    <property type="entry name" value="LytR/CpsA/Psr_C"/>
</dbReference>
<dbReference type="GeneID" id="98050534"/>
<proteinExistence type="predicted"/>
<dbReference type="RefSeq" id="WP_073576995.1">
    <property type="nucleotide sequence ID" value="NZ_BAAAJZ010000005.1"/>
</dbReference>
<dbReference type="EMBL" id="JACCCZ010000001">
    <property type="protein sequence ID" value="NYG00429.1"/>
    <property type="molecule type" value="Genomic_DNA"/>
</dbReference>
<keyword evidence="4" id="KW-1185">Reference proteome</keyword>
<dbReference type="Pfam" id="PF13399">
    <property type="entry name" value="LytR_C"/>
    <property type="match status" value="1"/>
</dbReference>
<dbReference type="AlphaFoldDB" id="A0A852VWF1"/>
<keyword evidence="1" id="KW-0472">Membrane</keyword>
<evidence type="ECO:0000313" key="4">
    <source>
        <dbReference type="Proteomes" id="UP000549695"/>
    </source>
</evidence>
<comment type="caution">
    <text evidence="3">The sequence shown here is derived from an EMBL/GenBank/DDBJ whole genome shotgun (WGS) entry which is preliminary data.</text>
</comment>
<evidence type="ECO:0000256" key="1">
    <source>
        <dbReference type="SAM" id="Phobius"/>
    </source>
</evidence>
<feature type="transmembrane region" description="Helical" evidence="1">
    <location>
        <begin position="20"/>
        <end position="42"/>
    </location>
</feature>
<evidence type="ECO:0000313" key="3">
    <source>
        <dbReference type="EMBL" id="NYG00429.1"/>
    </source>
</evidence>
<name>A0A852VWF1_PSEA5</name>
<protein>
    <recommendedName>
        <fullName evidence="2">LytR/CpsA/Psr regulator C-terminal domain-containing protein</fullName>
    </recommendedName>
</protein>
<keyword evidence="1" id="KW-1133">Transmembrane helix</keyword>
<accession>A0A852VWF1</accession>
<sequence length="209" mass="21318">MLPTRTRGDRPYERRRSRPILVTTALLAVLAVATWAVVLGTASDGSASTNCPAPSSGTLAGSEIDRAELDSAAPTAPDDVRFQVLNAGGQRGQANLVSAELKDLQFGEAGTPGNDPAFPEGDLDCIGQLRFGPDGAASASTLALALPCVELIRDDRQGAVVDVVVGSAFTDVAPGRAARDVLDQLSAPGTEGGPRADPGLLAQARAATC</sequence>
<dbReference type="Proteomes" id="UP000549695">
    <property type="component" value="Unassembled WGS sequence"/>
</dbReference>
<evidence type="ECO:0000259" key="2">
    <source>
        <dbReference type="Pfam" id="PF13399"/>
    </source>
</evidence>
<gene>
    <name evidence="3" type="ORF">HDA37_000714</name>
</gene>
<keyword evidence="1" id="KW-0812">Transmembrane</keyword>
<reference evidence="3 4" key="1">
    <citation type="submission" date="2020-07" db="EMBL/GenBank/DDBJ databases">
        <title>Sequencing the genomes of 1000 actinobacteria strains.</title>
        <authorList>
            <person name="Klenk H.-P."/>
        </authorList>
    </citation>
    <scope>NUCLEOTIDE SEQUENCE [LARGE SCALE GENOMIC DNA]</scope>
    <source>
        <strain evidence="3 4">DSM 44749</strain>
    </source>
</reference>
<feature type="domain" description="LytR/CpsA/Psr regulator C-terminal" evidence="2">
    <location>
        <begin position="79"/>
        <end position="169"/>
    </location>
</feature>
<organism evidence="3 4">
    <name type="scientific">Pseudonocardia alni</name>
    <name type="common">Amycolata alni</name>
    <dbReference type="NCBI Taxonomy" id="33907"/>
    <lineage>
        <taxon>Bacteria</taxon>
        <taxon>Bacillati</taxon>
        <taxon>Actinomycetota</taxon>
        <taxon>Actinomycetes</taxon>
        <taxon>Pseudonocardiales</taxon>
        <taxon>Pseudonocardiaceae</taxon>
        <taxon>Pseudonocardia</taxon>
    </lineage>
</organism>
<dbReference type="NCBIfam" id="NF035953">
    <property type="entry name" value="integrity_Cei"/>
    <property type="match status" value="1"/>
</dbReference>